<reference evidence="2" key="1">
    <citation type="submission" date="2021-05" db="EMBL/GenBank/DDBJ databases">
        <title>Direct Submission.</title>
        <authorList>
            <person name="Li K."/>
            <person name="Gao J."/>
        </authorList>
    </citation>
    <scope>NUCLEOTIDE SEQUENCE [LARGE SCALE GENOMIC DNA]</scope>
    <source>
        <strain evidence="2">HDS12</strain>
    </source>
</reference>
<sequence>MNAPETALRLPEPAALRVLSRRTALLEFLIAPDNRYRKHEFTPDWRPGWDLATMSNGGGGLRHNGHVGVLFL</sequence>
<organism evidence="1 2">
    <name type="scientific">Nocardiopsis akebiae</name>
    <dbReference type="NCBI Taxonomy" id="2831968"/>
    <lineage>
        <taxon>Bacteria</taxon>
        <taxon>Bacillati</taxon>
        <taxon>Actinomycetota</taxon>
        <taxon>Actinomycetes</taxon>
        <taxon>Streptosporangiales</taxon>
        <taxon>Nocardiopsidaceae</taxon>
        <taxon>Nocardiopsis</taxon>
    </lineage>
</organism>
<evidence type="ECO:0000313" key="1">
    <source>
        <dbReference type="EMBL" id="QUX32012.1"/>
    </source>
</evidence>
<gene>
    <name evidence="1" type="ORF">KGD83_14010</name>
</gene>
<dbReference type="Proteomes" id="UP000678016">
    <property type="component" value="Chromosome"/>
</dbReference>
<protein>
    <submittedName>
        <fullName evidence="1">Uncharacterized protein</fullName>
    </submittedName>
</protein>
<evidence type="ECO:0000313" key="2">
    <source>
        <dbReference type="Proteomes" id="UP000678016"/>
    </source>
</evidence>
<keyword evidence="2" id="KW-1185">Reference proteome</keyword>
<proteinExistence type="predicted"/>
<dbReference type="EMBL" id="CP074132">
    <property type="protein sequence ID" value="QUX32012.1"/>
    <property type="molecule type" value="Genomic_DNA"/>
</dbReference>
<accession>A0ABX8CC83</accession>
<name>A0ABX8CC83_9ACTN</name>
<dbReference type="RefSeq" id="WP_212644652.1">
    <property type="nucleotide sequence ID" value="NZ_CP074132.1"/>
</dbReference>